<feature type="transmembrane region" description="Helical" evidence="3">
    <location>
        <begin position="1607"/>
        <end position="1627"/>
    </location>
</feature>
<dbReference type="GO" id="GO:0005737">
    <property type="term" value="C:cytoplasm"/>
    <property type="evidence" value="ECO:0007669"/>
    <property type="project" value="TreeGrafter"/>
</dbReference>
<proteinExistence type="predicted"/>
<accession>A0A1Q9EMI1</accession>
<keyword evidence="7" id="KW-1185">Reference proteome</keyword>
<dbReference type="InterPro" id="IPR040134">
    <property type="entry name" value="PSMD12/CSN4"/>
</dbReference>
<dbReference type="PANTHER" id="PTHR10855:SF1">
    <property type="entry name" value="26S PROTEASOME NON-ATPASE REGULATORY SUBUNIT 12"/>
    <property type="match status" value="1"/>
</dbReference>
<dbReference type="OrthoDB" id="430561at2759"/>
<keyword evidence="3" id="KW-0812">Transmembrane</keyword>
<organism evidence="6 7">
    <name type="scientific">Symbiodinium microadriaticum</name>
    <name type="common">Dinoflagellate</name>
    <name type="synonym">Zooxanthella microadriatica</name>
    <dbReference type="NCBI Taxonomy" id="2951"/>
    <lineage>
        <taxon>Eukaryota</taxon>
        <taxon>Sar</taxon>
        <taxon>Alveolata</taxon>
        <taxon>Dinophyceae</taxon>
        <taxon>Suessiales</taxon>
        <taxon>Symbiodiniaceae</taxon>
        <taxon>Symbiodinium</taxon>
    </lineage>
</organism>
<comment type="caution">
    <text evidence="6">The sequence shown here is derived from an EMBL/GenBank/DDBJ whole genome shotgun (WGS) entry which is preliminary data.</text>
</comment>
<sequence>MADTLNPLLGSLAKDPKATEDYSKEGSWFLLDLVYTLIAVHDRRVAGALPPVVNGVAPNAELRLDMDGEVTVPVEQRELRGGKGVGSTPGVVNPLRQDPEMSRTPRNFRLPKVDVSLTSMRLSNYRGFMHLLLSYLAEVRRQLGEMVAGYEEEVPPAKVKGVEAMAVSAVPAPPPPPAADSQQQIKSMLADAALILQQAMPQRDGTVAGETVAPGPIAGPPKAPSPGVAQGTPVTLASLSAQLDSLRAMTREYEAKMMRFEEEKAKIAPVALLDSGATHPVVPFSGDMSGLQKVPVTLAGESKEEDQALTLISELEDKRLRTFKSEVQELESRMELVAAPLDPTDALRQYAVSGERADALRALMSQPYLGRSHEEAVSLMAEDLLGLDEDSGKRMMKQLPLNRAKRRALLSSENWAVHLCSGKPQEDNPFRRWAEERQIQLLEVDLLAKGGCCYKAYSRPSANVSVAIREEDEVHPPHDIDQKTGADLVDEPVRSKTGQDVLEGLQKMILDINKKYPVKQLRYRFIGGRWWVRYRYAAPHSSISDGHVLITELNLPDLEAIDEVLKEPMPTESGGHKFGSEMGILDVDEEPSDLQYLYEEDLIEMGLPRIHAQLARRLQAKVSPVQVQAQVHSVQAQMQAEVQAKMHPVQVEVNSRSGVSSSTGGVQKIGVPTSVGVTLDQVIQKDLGSSVSAMDLSETERIMRVDDEFFTPNVEELLGELTSPLKVVHNVSPSEVRRHLQDWIPASTAEVQALVDMKAIRRLTGAEAVRESKVPGTQVLPAKTVYTVKPGSGGKYYRRKCRVVGCGNYELKAGGLDVYASGIPADVLRSCLVEASARDFKAFITDIKNAFLLAPIPQEERTRILLRPPKILELMQITQPGELWYIERAIYGLRQSPRWWGEHRDTILSKAEWHSTEHGHVQLVQSSVESNLWKMVTSENVTVGFVIIYVDDMMFLSTREQADLAYAWIKARWECTPLEQATEQNPITFLGVEVHLETLETGERGFALSQKAYIEELARSYNLVLASRSSPVPREWVREMPELETQPGEEAVRRAQRVTGEVLWVAQRSRPDVAHCVGLMASWITKVPTYVYKLGVRLIEFLYYTMNQKLSMTPLKGSGADITIYTDASFAPYGSRSVTGILVQYRGKNVLWKSQRVVLGQSLRALLREFDVVLGPMRLHDQAEELLARVDGMAQAGRLEEAVEMLLGLEKKTRQASDGLSTSRLVCKICQLYFDAKEWAKLKENIITLPKPRSQLRRRNSRCGKARIFPFIMEIPVVASAGAAASVYYYNLDRFKFDAEQRQTCIYQVQSMRLAQWGLFREDVHDVFGLSTSSMDNYILVGALVVTAVMNFIFVGYPAFPPEPRWLLPMWNNTVFACITFGMLCVWLGMHGSISQRSAKVKILTQAVRPPVPTLKDVQDATREQENFEAGGTGRFFQPPAFIVPFDTEMESVPSVQNTASANRTVPIPSAQQRKGRVKSAKKTAAVDWLADAPYAGEEVLHHLENSDNGGPGRSAVMHSHFWMLRRVQRGYCCFDAYARICLLVACQQMLMVCCYYSLGHFMSKMDHWPVRGQNPGAAWLSLLAGAFSSATLFRLDLFCSIQERRLVNLTLLLPPFFAGIAIHLSAARNFRSTIYLDIFGWHNRHFSAAAVRNSVAAAHHWENPEGVLYESIKKRPDRQCLITAHKEAKRISNTLGQLLRSEVAKEMSREDRIQELETQMCLPPGRSSVHEVANGKDWDQRGPAWLQSTYLDGTSEEVCWVNCRAAQVSWQMPEVGQIIDMKRLSTSIEELKARLGFGSFNRLEVSTLAEESLPFELMPENPDLESSSSRMPWKCVQLAAWAQLVAWLLTTGFILFSPKYYDSSVAPREMFDRTALHRVQTDWAHEHFRPSALSCSDDGRQLMLGDQFQIYTGKLEFYGHHEEQSADAEMVPEHDPLKPAQLRTVTLKVDMPTSTLHRSWKSFGFLSRRRMLLLLNQHGTALEEYSLRSHKHVRSWTLSPTLPFKRLEGIFVAGPEESAQCVSEGSGFSDRGWIVFASTDSGQVVTLCPTFRNELHPLDMVISLRRRKAAREVVEVVDSHTGTAKASSLKIISVLPDPRTGYLWLLQTNTEGLAEVAAWDPAHYRGEEVGRWVLPSGRWWVSGMCNLGEGQGFLLAAAVDTNRESTGSTAELWRFNPKL</sequence>
<evidence type="ECO:0000259" key="5">
    <source>
        <dbReference type="Pfam" id="PF22241"/>
    </source>
</evidence>
<keyword evidence="1" id="KW-0175">Coiled coil</keyword>
<feature type="coiled-coil region" evidence="1">
    <location>
        <begin position="236"/>
        <end position="263"/>
    </location>
</feature>
<evidence type="ECO:0000259" key="4">
    <source>
        <dbReference type="Pfam" id="PF07727"/>
    </source>
</evidence>
<name>A0A1Q9EMI1_SYMMI</name>
<evidence type="ECO:0000313" key="7">
    <source>
        <dbReference type="Proteomes" id="UP000186817"/>
    </source>
</evidence>
<feature type="transmembrane region" description="Helical" evidence="3">
    <location>
        <begin position="1366"/>
        <end position="1390"/>
    </location>
</feature>
<dbReference type="Proteomes" id="UP000186817">
    <property type="component" value="Unassembled WGS sequence"/>
</dbReference>
<feature type="region of interest" description="Disordered" evidence="2">
    <location>
        <begin position="80"/>
        <end position="106"/>
    </location>
</feature>
<feature type="transmembrane region" description="Helical" evidence="3">
    <location>
        <begin position="1268"/>
        <end position="1290"/>
    </location>
</feature>
<evidence type="ECO:0000256" key="3">
    <source>
        <dbReference type="SAM" id="Phobius"/>
    </source>
</evidence>
<gene>
    <name evidence="6" type="primary">GIP</name>
    <name evidence="6" type="ORF">AK812_SmicGene7778</name>
</gene>
<dbReference type="GO" id="GO:0008541">
    <property type="term" value="C:proteasome regulatory particle, lid subcomplex"/>
    <property type="evidence" value="ECO:0007669"/>
    <property type="project" value="TreeGrafter"/>
</dbReference>
<dbReference type="PANTHER" id="PTHR10855">
    <property type="entry name" value="26S PROTEASOME NON-ATPASE REGULATORY SUBUNIT 12/COP9 SIGNALOSOME COMPLEX SUBUNIT 4"/>
    <property type="match status" value="1"/>
</dbReference>
<feature type="domain" description="Reverse transcriptase Ty1/copia-type" evidence="4">
    <location>
        <begin position="777"/>
        <end position="1024"/>
    </location>
</feature>
<evidence type="ECO:0000256" key="1">
    <source>
        <dbReference type="SAM" id="Coils"/>
    </source>
</evidence>
<protein>
    <submittedName>
        <fullName evidence="6">Copia protein</fullName>
    </submittedName>
</protein>
<dbReference type="EMBL" id="LSRX01000112">
    <property type="protein sequence ID" value="OLQ08656.1"/>
    <property type="molecule type" value="Genomic_DNA"/>
</dbReference>
<keyword evidence="3" id="KW-0472">Membrane</keyword>
<reference evidence="6 7" key="1">
    <citation type="submission" date="2016-02" db="EMBL/GenBank/DDBJ databases">
        <title>Genome analysis of coral dinoflagellate symbionts highlights evolutionary adaptations to a symbiotic lifestyle.</title>
        <authorList>
            <person name="Aranda M."/>
            <person name="Li Y."/>
            <person name="Liew Y.J."/>
            <person name="Baumgarten S."/>
            <person name="Simakov O."/>
            <person name="Wilson M."/>
            <person name="Piel J."/>
            <person name="Ashoor H."/>
            <person name="Bougouffa S."/>
            <person name="Bajic V.B."/>
            <person name="Ryu T."/>
            <person name="Ravasi T."/>
            <person name="Bayer T."/>
            <person name="Micklem G."/>
            <person name="Kim H."/>
            <person name="Bhak J."/>
            <person name="Lajeunesse T.C."/>
            <person name="Voolstra C.R."/>
        </authorList>
    </citation>
    <scope>NUCLEOTIDE SEQUENCE [LARGE SCALE GENOMIC DNA]</scope>
    <source>
        <strain evidence="6 7">CCMP2467</strain>
    </source>
</reference>
<dbReference type="InterPro" id="IPR043502">
    <property type="entry name" value="DNA/RNA_pol_sf"/>
</dbReference>
<feature type="domain" description="PSMD12/CSN4-like N-terminal" evidence="5">
    <location>
        <begin position="1201"/>
        <end position="1257"/>
    </location>
</feature>
<keyword evidence="3" id="KW-1133">Transmembrane helix</keyword>
<dbReference type="InterPro" id="IPR013103">
    <property type="entry name" value="RVT_2"/>
</dbReference>
<dbReference type="Pfam" id="PF22241">
    <property type="entry name" value="PSMD12-CSN4_N"/>
    <property type="match status" value="1"/>
</dbReference>
<feature type="transmembrane region" description="Helical" evidence="3">
    <location>
        <begin position="1579"/>
        <end position="1600"/>
    </location>
</feature>
<dbReference type="SUPFAM" id="SSF56672">
    <property type="entry name" value="DNA/RNA polymerases"/>
    <property type="match status" value="1"/>
</dbReference>
<evidence type="ECO:0000313" key="6">
    <source>
        <dbReference type="EMBL" id="OLQ08656.1"/>
    </source>
</evidence>
<feature type="transmembrane region" description="Helical" evidence="3">
    <location>
        <begin position="1338"/>
        <end position="1360"/>
    </location>
</feature>
<evidence type="ECO:0000256" key="2">
    <source>
        <dbReference type="SAM" id="MobiDB-lite"/>
    </source>
</evidence>
<feature type="transmembrane region" description="Helical" evidence="3">
    <location>
        <begin position="1537"/>
        <end position="1559"/>
    </location>
</feature>
<dbReference type="Pfam" id="PF07727">
    <property type="entry name" value="RVT_2"/>
    <property type="match status" value="1"/>
</dbReference>
<dbReference type="InterPro" id="IPR054559">
    <property type="entry name" value="PSMD12-CSN4-like_N"/>
</dbReference>